<organism evidence="1 2">
    <name type="scientific">Cymbomonas tetramitiformis</name>
    <dbReference type="NCBI Taxonomy" id="36881"/>
    <lineage>
        <taxon>Eukaryota</taxon>
        <taxon>Viridiplantae</taxon>
        <taxon>Chlorophyta</taxon>
        <taxon>Pyramimonadophyceae</taxon>
        <taxon>Pyramimonadales</taxon>
        <taxon>Pyramimonadaceae</taxon>
        <taxon>Cymbomonas</taxon>
    </lineage>
</organism>
<dbReference type="AlphaFoldDB" id="A0AAE0BZU4"/>
<evidence type="ECO:0000313" key="2">
    <source>
        <dbReference type="Proteomes" id="UP001190700"/>
    </source>
</evidence>
<sequence length="93" mass="10092">MHADITALTSTTRVTSCCVLSQERAKEFNLGGCRPSWKAARCEESAQWSKVVKMPLPSSRRLLLSALLVVVAAVIGEASTTLRNIGTNREAVF</sequence>
<evidence type="ECO:0000313" key="1">
    <source>
        <dbReference type="EMBL" id="KAK3245159.1"/>
    </source>
</evidence>
<name>A0AAE0BZU4_9CHLO</name>
<dbReference type="EMBL" id="LGRX02030952">
    <property type="protein sequence ID" value="KAK3245159.1"/>
    <property type="molecule type" value="Genomic_DNA"/>
</dbReference>
<accession>A0AAE0BZU4</accession>
<keyword evidence="2" id="KW-1185">Reference proteome</keyword>
<gene>
    <name evidence="1" type="ORF">CYMTET_45255</name>
</gene>
<dbReference type="Proteomes" id="UP001190700">
    <property type="component" value="Unassembled WGS sequence"/>
</dbReference>
<comment type="caution">
    <text evidence="1">The sequence shown here is derived from an EMBL/GenBank/DDBJ whole genome shotgun (WGS) entry which is preliminary data.</text>
</comment>
<protein>
    <submittedName>
        <fullName evidence="1">Uncharacterized protein</fullName>
    </submittedName>
</protein>
<reference evidence="1 2" key="1">
    <citation type="journal article" date="2015" name="Genome Biol. Evol.">
        <title>Comparative Genomics of a Bacterivorous Green Alga Reveals Evolutionary Causalities and Consequences of Phago-Mixotrophic Mode of Nutrition.</title>
        <authorList>
            <person name="Burns J.A."/>
            <person name="Paasch A."/>
            <person name="Narechania A."/>
            <person name="Kim E."/>
        </authorList>
    </citation>
    <scope>NUCLEOTIDE SEQUENCE [LARGE SCALE GENOMIC DNA]</scope>
    <source>
        <strain evidence="1 2">PLY_AMNH</strain>
    </source>
</reference>
<proteinExistence type="predicted"/>